<name>A0A1Y1X1J8_9FUNG</name>
<keyword evidence="5" id="KW-1185">Reference proteome</keyword>
<dbReference type="SUPFAM" id="SSF55073">
    <property type="entry name" value="Nucleotide cyclase"/>
    <property type="match status" value="2"/>
</dbReference>
<dbReference type="PANTHER" id="PTHR16305:SF28">
    <property type="entry name" value="GUANYLATE CYCLASE DOMAIN-CONTAINING PROTEIN"/>
    <property type="match status" value="1"/>
</dbReference>
<dbReference type="PROSITE" id="PS50125">
    <property type="entry name" value="GUANYLATE_CYCLASE_2"/>
    <property type="match status" value="2"/>
</dbReference>
<gene>
    <name evidence="4" type="ORF">BCR32DRAFT_294366</name>
</gene>
<dbReference type="EMBL" id="MCFG01000171">
    <property type="protein sequence ID" value="ORX79562.1"/>
    <property type="molecule type" value="Genomic_DNA"/>
</dbReference>
<dbReference type="GO" id="GO:0005524">
    <property type="term" value="F:ATP binding"/>
    <property type="evidence" value="ECO:0007669"/>
    <property type="project" value="UniProtKB-KW"/>
</dbReference>
<dbReference type="InterPro" id="IPR001054">
    <property type="entry name" value="A/G_cyclase"/>
</dbReference>
<sequence length="1713" mass="196985">MSHDDKCSTILPYIPTHVREYLRNYESNVLKPKSIDCFGVAMMVDVSGYSKLASNLAQKGSIGPELLSNSMNGYLDKMIKIILQYKGDLVKFAGDAVIICWTIENINKYQYIMQEEYEEMKLALLLNATRCSLQMLTELSKYTVEIDDLKIDLNIHIGLGVGIMFNVHVGGYPGRWEHFISGSAVNQVTKILDLAKAGQIAVSIQFYRQLVKLFNTNNLDITSHSKGAIILEATVKNIKQIFFQKLVFNKLPNILGIINTKNDSIIIPPLDKEKAFINNISQSVYSNQTEDIKMNILKLMKHESEYTDLITGINKLIKNIYEERNEEYQKTNNDNITEIVCENYAEKSSEEVYNLCKEYINEGALSKIESGTKNLIKFSELRRITTLFLKVNNIKFEESNDLSLAQESLDAVQRALVLQEGILRQFLIDDKGAIILIYFGLPPLSHENDAQVGIEAALEICKNMKRVNDNFTIGVGTGITWVGGIGNEDRADYSVVGDSVNMAARLMMKAEKNTILCDEETYKLTKDNISYKYKGTLIVKGKSKSIMAYQPVNCTAVPIHLPKITTEIELIGREKEIEVIESILVNYSTKCEGISLLVQGVEGLGLMPLAEFLIKEAKKNNINVCTSVAKKLERTTIYSAYKPIIIEIINICLLIQKKKPLDSFLYNNIERAQNDIGKYHSTDSIRSSKDDIQDKLSPRSNRFSISSRVKPNVNFQDNDSISCSFDSVDTEHNNFKEKRLFIFKSAIIETLNYLGENPELVSLFSLMFPYLITGNISEDENENKISEFSYLLVRLVTKLTIKTPLIIVIDQLQYLDPISLKLTELLHKSQAKMILGLFTCPESHYSSREKGLETLKSISKSKRTVNIVLGSVSEDATCEIIKDLCTIKFQKKCTGVSESILKVIFERTQGTPIYIRRMTTWMLELSNFILSEDGSLTIIQKDDNPIDIESIVPSGDIEAIVVAQFDKLDSNYQEFLKVASVVGQFKVTDIKNYISKYYKKNYNFLKSEEEIDSNDYERPDILFKTLDKYGFLKIIYQDSDFWLDSTYAFSSDMIQKAIYTLNTFSKREEIHLYFAHFYEQEYLSNQDRQDLLVSIYEHYSHSPDKQKTKIYLEKVCRYYYKLKSMQEAIKYYKLLFKSFRYDQNSSSMSSVSNWTLSEWHKQIGEAYLAIQRYKEAESHIIVSLKLLGVQIPSGGFNLWWFLRVINRKNDWLYQNNFNTKPCKNLEKEKKFKVIRGCLLLLSEIYNYLHKQALFKLCIKMALKWSVDLKMDIKYFLILSMYSIELIANAVEGKSFLIGITVLKKVKYHLIDYDNTLSYDCLLIHDSLAQCYFILGDWKNSLKHWDILINKASKLNEIALWDKGVIMKSFTEFHSGNTDICLKTTTEMLKKRKSWKNQCLAYGSIFMDFILQNEEEDMTPILSMMKKLTELADKRNLTNYSIQIVFYGLMGQVYYRFGVSIIDNIYEGLMKIVKYLDKLGHQSWGALISFPHLVDMLYSAYDKDVFLTNTKERTLCLGILFTLINALEKYFSSYLICVPVIALTRGLMFLISGEYEEAIKTWNTGLIDKDETRISNIHFPYFTGIIYSLIKKYSLDPDEKSNALKMVNGIESLFSYDFGEIEDVSLQERYTCVVIDDNLKNSVYSDILNKNCVETKNKTINYLTQQQNVLSLDMRSNLMNENIHRGIPERSNATNLLYITQKNKFNNNGLITTS</sequence>
<dbReference type="GO" id="GO:0004016">
    <property type="term" value="F:adenylate cyclase activity"/>
    <property type="evidence" value="ECO:0007669"/>
    <property type="project" value="TreeGrafter"/>
</dbReference>
<dbReference type="GO" id="GO:0009190">
    <property type="term" value="P:cyclic nucleotide biosynthetic process"/>
    <property type="evidence" value="ECO:0007669"/>
    <property type="project" value="InterPro"/>
</dbReference>
<dbReference type="GO" id="GO:0005737">
    <property type="term" value="C:cytoplasm"/>
    <property type="evidence" value="ECO:0007669"/>
    <property type="project" value="TreeGrafter"/>
</dbReference>
<comment type="caution">
    <text evidence="4">The sequence shown here is derived from an EMBL/GenBank/DDBJ whole genome shotgun (WGS) entry which is preliminary data.</text>
</comment>
<dbReference type="Pfam" id="PF00211">
    <property type="entry name" value="Guanylate_cyc"/>
    <property type="match status" value="2"/>
</dbReference>
<reference evidence="4 5" key="2">
    <citation type="submission" date="2016-08" db="EMBL/GenBank/DDBJ databases">
        <title>Pervasive Adenine N6-methylation of Active Genes in Fungi.</title>
        <authorList>
            <consortium name="DOE Joint Genome Institute"/>
            <person name="Mondo S.J."/>
            <person name="Dannebaum R.O."/>
            <person name="Kuo R.C."/>
            <person name="Labutti K."/>
            <person name="Haridas S."/>
            <person name="Kuo A."/>
            <person name="Salamov A."/>
            <person name="Ahrendt S.R."/>
            <person name="Lipzen A."/>
            <person name="Sullivan W."/>
            <person name="Andreopoulos W.B."/>
            <person name="Clum A."/>
            <person name="Lindquist E."/>
            <person name="Daum C."/>
            <person name="Ramamoorthy G.K."/>
            <person name="Gryganskyi A."/>
            <person name="Culley D."/>
            <person name="Magnuson J.K."/>
            <person name="James T.Y."/>
            <person name="O'Malley M.A."/>
            <person name="Stajich J.E."/>
            <person name="Spatafora J.W."/>
            <person name="Visel A."/>
            <person name="Grigoriev I.V."/>
        </authorList>
    </citation>
    <scope>NUCLEOTIDE SEQUENCE [LARGE SCALE GENOMIC DNA]</scope>
    <source>
        <strain evidence="4 5">S4</strain>
    </source>
</reference>
<evidence type="ECO:0000313" key="4">
    <source>
        <dbReference type="EMBL" id="ORX79562.1"/>
    </source>
</evidence>
<dbReference type="CDD" id="cd07302">
    <property type="entry name" value="CHD"/>
    <property type="match status" value="2"/>
</dbReference>
<reference evidence="4 5" key="1">
    <citation type="submission" date="2016-08" db="EMBL/GenBank/DDBJ databases">
        <title>A Parts List for Fungal Cellulosomes Revealed by Comparative Genomics.</title>
        <authorList>
            <consortium name="DOE Joint Genome Institute"/>
            <person name="Haitjema C.H."/>
            <person name="Gilmore S.P."/>
            <person name="Henske J.K."/>
            <person name="Solomon K.V."/>
            <person name="De Groot R."/>
            <person name="Kuo A."/>
            <person name="Mondo S.J."/>
            <person name="Salamov A.A."/>
            <person name="Labutti K."/>
            <person name="Zhao Z."/>
            <person name="Chiniquy J."/>
            <person name="Barry K."/>
            <person name="Brewer H.M."/>
            <person name="Purvine S.O."/>
            <person name="Wright A.T."/>
            <person name="Boxma B."/>
            <person name="Van Alen T."/>
            <person name="Hackstein J.H."/>
            <person name="Baker S.E."/>
            <person name="Grigoriev I.V."/>
            <person name="O'Malley M.A."/>
        </authorList>
    </citation>
    <scope>NUCLEOTIDE SEQUENCE [LARGE SCALE GENOMIC DNA]</scope>
    <source>
        <strain evidence="4 5">S4</strain>
    </source>
</reference>
<dbReference type="OrthoDB" id="2115703at2759"/>
<proteinExistence type="predicted"/>
<dbReference type="Gene3D" id="3.30.70.1230">
    <property type="entry name" value="Nucleotide cyclase"/>
    <property type="match status" value="2"/>
</dbReference>
<evidence type="ECO:0000256" key="1">
    <source>
        <dbReference type="ARBA" id="ARBA00022741"/>
    </source>
</evidence>
<dbReference type="GO" id="GO:0035556">
    <property type="term" value="P:intracellular signal transduction"/>
    <property type="evidence" value="ECO:0007669"/>
    <property type="project" value="InterPro"/>
</dbReference>
<dbReference type="PANTHER" id="PTHR16305">
    <property type="entry name" value="TESTICULAR SOLUBLE ADENYLYL CYCLASE"/>
    <property type="match status" value="1"/>
</dbReference>
<protein>
    <recommendedName>
        <fullName evidence="3">Guanylate cyclase domain-containing protein</fullName>
    </recommendedName>
</protein>
<evidence type="ECO:0000313" key="5">
    <source>
        <dbReference type="Proteomes" id="UP000193944"/>
    </source>
</evidence>
<accession>A0A1Y1X1J8</accession>
<dbReference type="STRING" id="1754192.A0A1Y1X1J8"/>
<dbReference type="Proteomes" id="UP000193944">
    <property type="component" value="Unassembled WGS sequence"/>
</dbReference>
<evidence type="ECO:0000259" key="3">
    <source>
        <dbReference type="PROSITE" id="PS50125"/>
    </source>
</evidence>
<dbReference type="InterPro" id="IPR029787">
    <property type="entry name" value="Nucleotide_cyclase"/>
</dbReference>
<organism evidence="4 5">
    <name type="scientific">Anaeromyces robustus</name>
    <dbReference type="NCBI Taxonomy" id="1754192"/>
    <lineage>
        <taxon>Eukaryota</taxon>
        <taxon>Fungi</taxon>
        <taxon>Fungi incertae sedis</taxon>
        <taxon>Chytridiomycota</taxon>
        <taxon>Chytridiomycota incertae sedis</taxon>
        <taxon>Neocallimastigomycetes</taxon>
        <taxon>Neocallimastigales</taxon>
        <taxon>Neocallimastigaceae</taxon>
        <taxon>Anaeromyces</taxon>
    </lineage>
</organism>
<feature type="domain" description="Guanylate cyclase" evidence="3">
    <location>
        <begin position="375"/>
        <end position="507"/>
    </location>
</feature>
<keyword evidence="2" id="KW-0067">ATP-binding</keyword>
<evidence type="ECO:0000256" key="2">
    <source>
        <dbReference type="ARBA" id="ARBA00022840"/>
    </source>
</evidence>
<feature type="domain" description="Guanylate cyclase" evidence="3">
    <location>
        <begin position="40"/>
        <end position="192"/>
    </location>
</feature>
<keyword evidence="1" id="KW-0547">Nucleotide-binding</keyword>